<comment type="caution">
    <text evidence="1">The sequence shown here is derived from an EMBL/GenBank/DDBJ whole genome shotgun (WGS) entry which is preliminary data.</text>
</comment>
<dbReference type="InterPro" id="IPR004316">
    <property type="entry name" value="SWEET_rpt"/>
</dbReference>
<protein>
    <submittedName>
        <fullName evidence="1">Uncharacterized protein</fullName>
    </submittedName>
</protein>
<evidence type="ECO:0000313" key="2">
    <source>
        <dbReference type="Proteomes" id="UP001632038"/>
    </source>
</evidence>
<dbReference type="Proteomes" id="UP001632038">
    <property type="component" value="Unassembled WGS sequence"/>
</dbReference>
<accession>A0ABD3D1G2</accession>
<reference evidence="2" key="1">
    <citation type="journal article" date="2024" name="IScience">
        <title>Strigolactones Initiate the Formation of Haustorium-like Structures in Castilleja.</title>
        <authorList>
            <person name="Buerger M."/>
            <person name="Peterson D."/>
            <person name="Chory J."/>
        </authorList>
    </citation>
    <scope>NUCLEOTIDE SEQUENCE [LARGE SCALE GENOMIC DNA]</scope>
</reference>
<dbReference type="Gene3D" id="1.20.1280.290">
    <property type="match status" value="1"/>
</dbReference>
<keyword evidence="2" id="KW-1185">Reference proteome</keyword>
<evidence type="ECO:0000313" key="1">
    <source>
        <dbReference type="EMBL" id="KAL3635139.1"/>
    </source>
</evidence>
<proteinExistence type="predicted"/>
<name>A0ABD3D1G2_9LAMI</name>
<dbReference type="Pfam" id="PF03083">
    <property type="entry name" value="MtN3_slv"/>
    <property type="match status" value="1"/>
</dbReference>
<gene>
    <name evidence="1" type="ORF">CASFOL_019686</name>
</gene>
<dbReference type="AlphaFoldDB" id="A0ABD3D1G2"/>
<sequence length="49" mass="5038">MSVSLSFALALKGAAWTAYGVAEGNYSDVVIPNSFGCALGVIQILIYVG</sequence>
<organism evidence="1 2">
    <name type="scientific">Castilleja foliolosa</name>
    <dbReference type="NCBI Taxonomy" id="1961234"/>
    <lineage>
        <taxon>Eukaryota</taxon>
        <taxon>Viridiplantae</taxon>
        <taxon>Streptophyta</taxon>
        <taxon>Embryophyta</taxon>
        <taxon>Tracheophyta</taxon>
        <taxon>Spermatophyta</taxon>
        <taxon>Magnoliopsida</taxon>
        <taxon>eudicotyledons</taxon>
        <taxon>Gunneridae</taxon>
        <taxon>Pentapetalae</taxon>
        <taxon>asterids</taxon>
        <taxon>lamiids</taxon>
        <taxon>Lamiales</taxon>
        <taxon>Orobanchaceae</taxon>
        <taxon>Pedicularideae</taxon>
        <taxon>Castillejinae</taxon>
        <taxon>Castilleja</taxon>
    </lineage>
</organism>
<dbReference type="EMBL" id="JAVIJP010000027">
    <property type="protein sequence ID" value="KAL3635139.1"/>
    <property type="molecule type" value="Genomic_DNA"/>
</dbReference>